<feature type="domain" description="MRB1590-like C-terminal" evidence="1">
    <location>
        <begin position="30"/>
        <end position="127"/>
    </location>
</feature>
<dbReference type="AlphaFoldDB" id="A0A831LSE8"/>
<comment type="caution">
    <text evidence="2">The sequence shown here is derived from an EMBL/GenBank/DDBJ whole genome shotgun (WGS) entry which is preliminary data.</text>
</comment>
<protein>
    <submittedName>
        <fullName evidence="2">ATPase</fullName>
    </submittedName>
</protein>
<dbReference type="InterPro" id="IPR049069">
    <property type="entry name" value="MRB1590-like_C"/>
</dbReference>
<proteinExistence type="predicted"/>
<organism evidence="2">
    <name type="scientific">Methanofollis liminatans</name>
    <dbReference type="NCBI Taxonomy" id="2201"/>
    <lineage>
        <taxon>Archaea</taxon>
        <taxon>Methanobacteriati</taxon>
        <taxon>Methanobacteriota</taxon>
        <taxon>Stenosarchaea group</taxon>
        <taxon>Methanomicrobia</taxon>
        <taxon>Methanomicrobiales</taxon>
        <taxon>Methanomicrobiaceae</taxon>
        <taxon>Methanofollis</taxon>
    </lineage>
</organism>
<sequence length="131" mass="14130">THASETFGTFRRRIPDARSIDASKGRWEEKVAADGVRAIRFGAHEIDLSAVSQIVDPAQTAAIAHGILRAKRLMDGKISLQEAVEAVVAGTESRGLDALAPYPSGGLAAFRPIELAAAINRLRTLRVWQTE</sequence>
<dbReference type="Proteomes" id="UP000885648">
    <property type="component" value="Unassembled WGS sequence"/>
</dbReference>
<dbReference type="Pfam" id="PF21117">
    <property type="entry name" value="MRB1590_C"/>
    <property type="match status" value="1"/>
</dbReference>
<reference evidence="2" key="1">
    <citation type="journal article" date="2020" name="mSystems">
        <title>Genome- and Community-Level Interaction Insights into Carbon Utilization and Element Cycling Functions of Hydrothermarchaeota in Hydrothermal Sediment.</title>
        <authorList>
            <person name="Zhou Z."/>
            <person name="Liu Y."/>
            <person name="Xu W."/>
            <person name="Pan J."/>
            <person name="Luo Z.H."/>
            <person name="Li M."/>
        </authorList>
    </citation>
    <scope>NUCLEOTIDE SEQUENCE</scope>
    <source>
        <strain evidence="2">SpSt-1183</strain>
    </source>
</reference>
<evidence type="ECO:0000259" key="1">
    <source>
        <dbReference type="Pfam" id="PF21117"/>
    </source>
</evidence>
<accession>A0A831LSE8</accession>
<dbReference type="InterPro" id="IPR019195">
    <property type="entry name" value="ABC_ATPase_put"/>
</dbReference>
<dbReference type="PANTHER" id="PTHR38149">
    <property type="entry name" value="ATPASE"/>
    <property type="match status" value="1"/>
</dbReference>
<dbReference type="PANTHER" id="PTHR38149:SF1">
    <property type="entry name" value="ATPASE"/>
    <property type="match status" value="1"/>
</dbReference>
<name>A0A831LSE8_9EURY</name>
<feature type="non-terminal residue" evidence="2">
    <location>
        <position position="1"/>
    </location>
</feature>
<evidence type="ECO:0000313" key="2">
    <source>
        <dbReference type="EMBL" id="HDS64017.1"/>
    </source>
</evidence>
<gene>
    <name evidence="2" type="ORF">ENN52_07860</name>
</gene>
<dbReference type="EMBL" id="DSBY01000324">
    <property type="protein sequence ID" value="HDS64017.1"/>
    <property type="molecule type" value="Genomic_DNA"/>
</dbReference>